<keyword evidence="2" id="KW-1185">Reference proteome</keyword>
<accession>A0A8J2U5I1</accession>
<gene>
    <name evidence="1" type="ORF">GCM10011369_20700</name>
</gene>
<dbReference type="OrthoDB" id="1094370at2"/>
<name>A0A8J2U5I1_9GAMM</name>
<evidence type="ECO:0000313" key="2">
    <source>
        <dbReference type="Proteomes" id="UP000619743"/>
    </source>
</evidence>
<dbReference type="Proteomes" id="UP000619743">
    <property type="component" value="Unassembled WGS sequence"/>
</dbReference>
<dbReference type="RefSeq" id="WP_087505742.1">
    <property type="nucleotide sequence ID" value="NZ_BMDX01000009.1"/>
</dbReference>
<dbReference type="EMBL" id="BMDX01000009">
    <property type="protein sequence ID" value="GGA78642.1"/>
    <property type="molecule type" value="Genomic_DNA"/>
</dbReference>
<organism evidence="1 2">
    <name type="scientific">Neiella marina</name>
    <dbReference type="NCBI Taxonomy" id="508461"/>
    <lineage>
        <taxon>Bacteria</taxon>
        <taxon>Pseudomonadati</taxon>
        <taxon>Pseudomonadota</taxon>
        <taxon>Gammaproteobacteria</taxon>
        <taxon>Alteromonadales</taxon>
        <taxon>Echinimonadaceae</taxon>
        <taxon>Neiella</taxon>
    </lineage>
</organism>
<sequence length="475" mass="51698">MFTQLSRLARFSLVVIFAVVFSGCGGGSGGSSSTSQPKSAIPTTTAVLPSNGPDVSPKQQAPALSYARLTHIYRDAFLSGDSSDSALSPNGEVEQLTPLGIYEPVDVSADGSYHIELQDNELAYFRVINTKANGSERVHLFYGVPAGDYMTFDSSDIDSPAQPTDSGCRDVSVRIDDLTTAANRRLLLNGQETKADIVEGAKAWIDSVSLCPLQGTDSYLMVVTQDIDGDISYGFEFYQQLNDNDVLELRIEHEARMVPWTSSVPVNYYYTVSGKHQDWETIIRLYTPPLQEEEAESLPAPITSGLLPAFDAIGFDRFVWSAESSALHNREFAASSEEIAFELQQIDIGDISLDPISIDWSDNGVAKPKVISGIIFDDSATQTYAFMSMDPKVLRQSKLQFPIEDIERLVDSVFVGVYAASNMPDSSEGYITTAGISAGLVALPNSNEHPLDNQDSVFAGNEAGIFELLIDWLGD</sequence>
<evidence type="ECO:0000313" key="1">
    <source>
        <dbReference type="EMBL" id="GGA78642.1"/>
    </source>
</evidence>
<dbReference type="PROSITE" id="PS51257">
    <property type="entry name" value="PROKAR_LIPOPROTEIN"/>
    <property type="match status" value="1"/>
</dbReference>
<dbReference type="AlphaFoldDB" id="A0A8J2U5I1"/>
<reference evidence="2" key="1">
    <citation type="journal article" date="2019" name="Int. J. Syst. Evol. Microbiol.">
        <title>The Global Catalogue of Microorganisms (GCM) 10K type strain sequencing project: providing services to taxonomists for standard genome sequencing and annotation.</title>
        <authorList>
            <consortium name="The Broad Institute Genomics Platform"/>
            <consortium name="The Broad Institute Genome Sequencing Center for Infectious Disease"/>
            <person name="Wu L."/>
            <person name="Ma J."/>
        </authorList>
    </citation>
    <scope>NUCLEOTIDE SEQUENCE [LARGE SCALE GENOMIC DNA]</scope>
    <source>
        <strain evidence="2">CGMCC 1.10130</strain>
    </source>
</reference>
<comment type="caution">
    <text evidence="1">The sequence shown here is derived from an EMBL/GenBank/DDBJ whole genome shotgun (WGS) entry which is preliminary data.</text>
</comment>
<evidence type="ECO:0008006" key="3">
    <source>
        <dbReference type="Google" id="ProtNLM"/>
    </source>
</evidence>
<protein>
    <recommendedName>
        <fullName evidence="3">Lipoprotein</fullName>
    </recommendedName>
</protein>
<proteinExistence type="predicted"/>